<name>A0ABX7NB53_9BACT</name>
<sequence>MFITHPAQFIRQKLIKLGGVIGAHYLTARKEDLVNWEGDSWWDSAPRKDATGSS</sequence>
<dbReference type="EMBL" id="CP071091">
    <property type="protein sequence ID" value="QSQ15726.1"/>
    <property type="molecule type" value="Genomic_DNA"/>
</dbReference>
<protein>
    <submittedName>
        <fullName evidence="1">Uncharacterized protein</fullName>
    </submittedName>
</protein>
<dbReference type="Proteomes" id="UP000663090">
    <property type="component" value="Chromosome"/>
</dbReference>
<accession>A0ABX7NB53</accession>
<keyword evidence="2" id="KW-1185">Reference proteome</keyword>
<organism evidence="1 2">
    <name type="scientific">Myxococcus landrumensis</name>
    <dbReference type="NCBI Taxonomy" id="2813577"/>
    <lineage>
        <taxon>Bacteria</taxon>
        <taxon>Pseudomonadati</taxon>
        <taxon>Myxococcota</taxon>
        <taxon>Myxococcia</taxon>
        <taxon>Myxococcales</taxon>
        <taxon>Cystobacterineae</taxon>
        <taxon>Myxococcaceae</taxon>
        <taxon>Myxococcus</taxon>
    </lineage>
</organism>
<dbReference type="RefSeq" id="WP_206717418.1">
    <property type="nucleotide sequence ID" value="NZ_CP071091.1"/>
</dbReference>
<proteinExistence type="predicted"/>
<evidence type="ECO:0000313" key="1">
    <source>
        <dbReference type="EMBL" id="QSQ15726.1"/>
    </source>
</evidence>
<reference evidence="1 2" key="1">
    <citation type="submission" date="2021-02" db="EMBL/GenBank/DDBJ databases">
        <title>De Novo genome assembly of isolated myxobacteria.</title>
        <authorList>
            <person name="Stevens D.C."/>
        </authorList>
    </citation>
    <scope>NUCLEOTIDE SEQUENCE [LARGE SCALE GENOMIC DNA]</scope>
    <source>
        <strain evidence="1 2">SCHIC003</strain>
    </source>
</reference>
<evidence type="ECO:0000313" key="2">
    <source>
        <dbReference type="Proteomes" id="UP000663090"/>
    </source>
</evidence>
<gene>
    <name evidence="1" type="ORF">JY572_06580</name>
</gene>